<dbReference type="EMBL" id="CP036150">
    <property type="protein sequence ID" value="QEN09576.1"/>
    <property type="molecule type" value="Genomic_DNA"/>
</dbReference>
<dbReference type="Pfam" id="PF10282">
    <property type="entry name" value="Lactonase"/>
    <property type="match status" value="1"/>
</dbReference>
<dbReference type="GO" id="GO:0017057">
    <property type="term" value="F:6-phosphogluconolactonase activity"/>
    <property type="evidence" value="ECO:0007669"/>
    <property type="project" value="TreeGrafter"/>
</dbReference>
<gene>
    <name evidence="3" type="ORF">EXM22_16900</name>
</gene>
<name>A0A5C1QSK3_9SPIO</name>
<dbReference type="InterPro" id="IPR015943">
    <property type="entry name" value="WD40/YVTN_repeat-like_dom_sf"/>
</dbReference>
<accession>A0A5C1QSK3</accession>
<dbReference type="InterPro" id="IPR019405">
    <property type="entry name" value="Lactonase_7-beta_prop"/>
</dbReference>
<keyword evidence="2" id="KW-0119">Carbohydrate metabolism</keyword>
<reference evidence="3 4" key="1">
    <citation type="submission" date="2019-02" db="EMBL/GenBank/DDBJ databases">
        <title>Complete Genome Sequence and Methylome Analysis of free living Spirochaetas.</title>
        <authorList>
            <person name="Fomenkov A."/>
            <person name="Dubinina G."/>
            <person name="Leshcheva N."/>
            <person name="Mikheeva N."/>
            <person name="Grabovich M."/>
            <person name="Vincze T."/>
            <person name="Roberts R.J."/>
        </authorList>
    </citation>
    <scope>NUCLEOTIDE SEQUENCE [LARGE SCALE GENOMIC DNA]</scope>
    <source>
        <strain evidence="3 4">K2</strain>
    </source>
</reference>
<dbReference type="PANTHER" id="PTHR30344">
    <property type="entry name" value="6-PHOSPHOGLUCONOLACTONASE-RELATED"/>
    <property type="match status" value="1"/>
</dbReference>
<evidence type="ECO:0000256" key="1">
    <source>
        <dbReference type="ARBA" id="ARBA00005564"/>
    </source>
</evidence>
<sequence>MEKNIFASGCYTEKSNIPNACGEGIVLLSLDDKTGRLSKLTVTEGVKNPSYLDWDRDSQTLYAITENPSGEGEVRSFFRKPDNTLVLSSLQVGPGQAGCHIKAVKQLHRIFAASYRGGSLKSYFLEEGHVGPSLCFIEYSGCGPDADRQGTPHAHQVLPGPDNAYLYVCDLGSDRVWIHDAQKSDLPIISSFIVPPGYGPRHLAFDPEGKYAFILCELVPRLLVVRLNREDGSLVLEQDLSTVGEDSTGGAAPAAVKVHPSGKTVAVSNRFDDTITIFKIQRNPGALSLKVAESFSSRGKVPRDICFSPSGRWLLMAHQDSNDVQIREINPENGLTKEYWSEPLSLGSPVCLIPLD</sequence>
<dbReference type="GO" id="GO:0006006">
    <property type="term" value="P:glucose metabolic process"/>
    <property type="evidence" value="ECO:0007669"/>
    <property type="project" value="UniProtKB-KW"/>
</dbReference>
<comment type="similarity">
    <text evidence="1">Belongs to the cycloisomerase 2 family.</text>
</comment>
<dbReference type="PANTHER" id="PTHR30344:SF1">
    <property type="entry name" value="6-PHOSPHOGLUCONOLACTONASE"/>
    <property type="match status" value="1"/>
</dbReference>
<evidence type="ECO:0000256" key="2">
    <source>
        <dbReference type="ARBA" id="ARBA00022526"/>
    </source>
</evidence>
<evidence type="ECO:0000313" key="3">
    <source>
        <dbReference type="EMBL" id="QEN09576.1"/>
    </source>
</evidence>
<dbReference type="InterPro" id="IPR050282">
    <property type="entry name" value="Cycloisomerase_2"/>
</dbReference>
<dbReference type="Gene3D" id="2.130.10.10">
    <property type="entry name" value="YVTN repeat-like/Quinoprotein amine dehydrogenase"/>
    <property type="match status" value="1"/>
</dbReference>
<protein>
    <submittedName>
        <fullName evidence="3">Lactonase family protein</fullName>
    </submittedName>
</protein>
<dbReference type="SUPFAM" id="SSF51004">
    <property type="entry name" value="C-terminal (heme d1) domain of cytochrome cd1-nitrite reductase"/>
    <property type="match status" value="1"/>
</dbReference>
<evidence type="ECO:0000313" key="4">
    <source>
        <dbReference type="Proteomes" id="UP000324209"/>
    </source>
</evidence>
<keyword evidence="2" id="KW-0313">Glucose metabolism</keyword>
<keyword evidence="4" id="KW-1185">Reference proteome</keyword>
<proteinExistence type="inferred from homology"/>
<dbReference type="Proteomes" id="UP000324209">
    <property type="component" value="Chromosome"/>
</dbReference>
<dbReference type="RefSeq" id="WP_149487650.1">
    <property type="nucleotide sequence ID" value="NZ_CP036150.1"/>
</dbReference>
<dbReference type="AlphaFoldDB" id="A0A5C1QSK3"/>
<dbReference type="OrthoDB" id="9790815at2"/>
<dbReference type="InterPro" id="IPR011048">
    <property type="entry name" value="Haem_d1_sf"/>
</dbReference>
<dbReference type="KEGG" id="ock:EXM22_16900"/>
<organism evidence="3 4">
    <name type="scientific">Oceanispirochaeta crateris</name>
    <dbReference type="NCBI Taxonomy" id="2518645"/>
    <lineage>
        <taxon>Bacteria</taxon>
        <taxon>Pseudomonadati</taxon>
        <taxon>Spirochaetota</taxon>
        <taxon>Spirochaetia</taxon>
        <taxon>Spirochaetales</taxon>
        <taxon>Spirochaetaceae</taxon>
        <taxon>Oceanispirochaeta</taxon>
    </lineage>
</organism>